<proteinExistence type="predicted"/>
<protein>
    <submittedName>
        <fullName evidence="3">Aldose 1-epimerase-like</fullName>
    </submittedName>
</protein>
<dbReference type="GO" id="GO:0005975">
    <property type="term" value="P:carbohydrate metabolic process"/>
    <property type="evidence" value="ECO:0007669"/>
    <property type="project" value="InterPro"/>
</dbReference>
<dbReference type="SUPFAM" id="SSF74650">
    <property type="entry name" value="Galactose mutarotase-like"/>
    <property type="match status" value="1"/>
</dbReference>
<name>A0A6I9PWA5_9TELE</name>
<dbReference type="RefSeq" id="XP_010795239.1">
    <property type="nucleotide sequence ID" value="XM_010796937.1"/>
</dbReference>
<evidence type="ECO:0000313" key="2">
    <source>
        <dbReference type="Proteomes" id="UP000504611"/>
    </source>
</evidence>
<evidence type="ECO:0000256" key="1">
    <source>
        <dbReference type="SAM" id="MobiDB-lite"/>
    </source>
</evidence>
<dbReference type="InterPro" id="IPR011013">
    <property type="entry name" value="Gal_mutarotase_sf_dom"/>
</dbReference>
<feature type="compositionally biased region" description="Basic and acidic residues" evidence="1">
    <location>
        <begin position="8"/>
        <end position="19"/>
    </location>
</feature>
<dbReference type="AlphaFoldDB" id="A0A6I9PWA5"/>
<feature type="region of interest" description="Disordered" evidence="1">
    <location>
        <begin position="1"/>
        <end position="42"/>
    </location>
</feature>
<feature type="compositionally biased region" description="Basic and acidic residues" evidence="1">
    <location>
        <begin position="26"/>
        <end position="35"/>
    </location>
</feature>
<reference evidence="3" key="1">
    <citation type="submission" date="2025-08" db="UniProtKB">
        <authorList>
            <consortium name="RefSeq"/>
        </authorList>
    </citation>
    <scope>IDENTIFICATION</scope>
    <source>
        <tissue evidence="3">Muscle</tissue>
    </source>
</reference>
<dbReference type="InterPro" id="IPR014718">
    <property type="entry name" value="GH-type_carb-bd"/>
</dbReference>
<dbReference type="KEGG" id="ncc:104967474"/>
<accession>A0A6I9PWA5</accession>
<feature type="non-terminal residue" evidence="3">
    <location>
        <position position="120"/>
    </location>
</feature>
<sequence length="120" mass="13254">MRLLPLLEQEKKKKEKPDANKSGPKSLHDRGDFIKRGQPTMTDVSVQQWGEVVGRGPVDMWVLQSAQVRVEVLNLGGILRSVCCRGREGHMEDVVLGFDHLEGKGNLPEAESTEAPAPRG</sequence>
<dbReference type="GO" id="GO:0030246">
    <property type="term" value="F:carbohydrate binding"/>
    <property type="evidence" value="ECO:0007669"/>
    <property type="project" value="InterPro"/>
</dbReference>
<dbReference type="Gene3D" id="2.70.98.10">
    <property type="match status" value="1"/>
</dbReference>
<dbReference type="Proteomes" id="UP000504611">
    <property type="component" value="Unplaced"/>
</dbReference>
<dbReference type="GeneID" id="104967474"/>
<gene>
    <name evidence="3" type="primary">LOC104967474</name>
</gene>
<evidence type="ECO:0000313" key="3">
    <source>
        <dbReference type="RefSeq" id="XP_010795239.1"/>
    </source>
</evidence>
<organism evidence="2 3">
    <name type="scientific">Notothenia coriiceps</name>
    <name type="common">black rockcod</name>
    <dbReference type="NCBI Taxonomy" id="8208"/>
    <lineage>
        <taxon>Eukaryota</taxon>
        <taxon>Metazoa</taxon>
        <taxon>Chordata</taxon>
        <taxon>Craniata</taxon>
        <taxon>Vertebrata</taxon>
        <taxon>Euteleostomi</taxon>
        <taxon>Actinopterygii</taxon>
        <taxon>Neopterygii</taxon>
        <taxon>Teleostei</taxon>
        <taxon>Neoteleostei</taxon>
        <taxon>Acanthomorphata</taxon>
        <taxon>Eupercaria</taxon>
        <taxon>Perciformes</taxon>
        <taxon>Notothenioidei</taxon>
        <taxon>Nototheniidae</taxon>
        <taxon>Notothenia</taxon>
    </lineage>
</organism>
<keyword evidence="2" id="KW-1185">Reference proteome</keyword>
<dbReference type="OrthoDB" id="274691at2759"/>
<dbReference type="GO" id="GO:0003824">
    <property type="term" value="F:catalytic activity"/>
    <property type="evidence" value="ECO:0007669"/>
    <property type="project" value="InterPro"/>
</dbReference>